<accession>A0A915NME8</accession>
<name>A0A915NME8_9BILA</name>
<proteinExistence type="predicted"/>
<sequence>MFNGLAAFATQLLNGPEEGFRWRLSDSLKYRRLK</sequence>
<protein>
    <submittedName>
        <fullName evidence="2">Uncharacterized protein</fullName>
    </submittedName>
</protein>
<dbReference type="WBParaSite" id="scf7180000419025.g3260">
    <property type="protein sequence ID" value="scf7180000419025.g3260"/>
    <property type="gene ID" value="scf7180000419025.g3260"/>
</dbReference>
<dbReference type="Proteomes" id="UP000887560">
    <property type="component" value="Unplaced"/>
</dbReference>
<dbReference type="AlphaFoldDB" id="A0A915NME8"/>
<evidence type="ECO:0000313" key="2">
    <source>
        <dbReference type="WBParaSite" id="scf7180000419025.g3260"/>
    </source>
</evidence>
<reference evidence="2" key="1">
    <citation type="submission" date="2022-11" db="UniProtKB">
        <authorList>
            <consortium name="WormBaseParasite"/>
        </authorList>
    </citation>
    <scope>IDENTIFICATION</scope>
</reference>
<keyword evidence="1" id="KW-1185">Reference proteome</keyword>
<evidence type="ECO:0000313" key="1">
    <source>
        <dbReference type="Proteomes" id="UP000887560"/>
    </source>
</evidence>
<organism evidence="1 2">
    <name type="scientific">Meloidogyne floridensis</name>
    <dbReference type="NCBI Taxonomy" id="298350"/>
    <lineage>
        <taxon>Eukaryota</taxon>
        <taxon>Metazoa</taxon>
        <taxon>Ecdysozoa</taxon>
        <taxon>Nematoda</taxon>
        <taxon>Chromadorea</taxon>
        <taxon>Rhabditida</taxon>
        <taxon>Tylenchina</taxon>
        <taxon>Tylenchomorpha</taxon>
        <taxon>Tylenchoidea</taxon>
        <taxon>Meloidogynidae</taxon>
        <taxon>Meloidogyninae</taxon>
        <taxon>Meloidogyne</taxon>
    </lineage>
</organism>